<accession>A0A9D4A7F6</accession>
<evidence type="ECO:0000313" key="2">
    <source>
        <dbReference type="Proteomes" id="UP000828251"/>
    </source>
</evidence>
<dbReference type="Proteomes" id="UP000828251">
    <property type="component" value="Unassembled WGS sequence"/>
</dbReference>
<evidence type="ECO:0000313" key="1">
    <source>
        <dbReference type="EMBL" id="KAH1091973.1"/>
    </source>
</evidence>
<dbReference type="AlphaFoldDB" id="A0A9D4A7F6"/>
<reference evidence="1 2" key="1">
    <citation type="journal article" date="2021" name="Plant Biotechnol. J.">
        <title>Multi-omics assisted identification of the key and species-specific regulatory components of drought-tolerant mechanisms in Gossypium stocksii.</title>
        <authorList>
            <person name="Yu D."/>
            <person name="Ke L."/>
            <person name="Zhang D."/>
            <person name="Wu Y."/>
            <person name="Sun Y."/>
            <person name="Mei J."/>
            <person name="Sun J."/>
            <person name="Sun Y."/>
        </authorList>
    </citation>
    <scope>NUCLEOTIDE SEQUENCE [LARGE SCALE GENOMIC DNA]</scope>
    <source>
        <strain evidence="2">cv. E1</strain>
        <tissue evidence="1">Leaf</tissue>
    </source>
</reference>
<dbReference type="EMBL" id="JAIQCV010000006">
    <property type="protein sequence ID" value="KAH1091973.1"/>
    <property type="molecule type" value="Genomic_DNA"/>
</dbReference>
<organism evidence="1 2">
    <name type="scientific">Gossypium stocksii</name>
    <dbReference type="NCBI Taxonomy" id="47602"/>
    <lineage>
        <taxon>Eukaryota</taxon>
        <taxon>Viridiplantae</taxon>
        <taxon>Streptophyta</taxon>
        <taxon>Embryophyta</taxon>
        <taxon>Tracheophyta</taxon>
        <taxon>Spermatophyta</taxon>
        <taxon>Magnoliopsida</taxon>
        <taxon>eudicotyledons</taxon>
        <taxon>Gunneridae</taxon>
        <taxon>Pentapetalae</taxon>
        <taxon>rosids</taxon>
        <taxon>malvids</taxon>
        <taxon>Malvales</taxon>
        <taxon>Malvaceae</taxon>
        <taxon>Malvoideae</taxon>
        <taxon>Gossypium</taxon>
    </lineage>
</organism>
<gene>
    <name evidence="1" type="ORF">J1N35_019230</name>
</gene>
<keyword evidence="2" id="KW-1185">Reference proteome</keyword>
<sequence>MRRSKYWGFPISALNAKINVAHSKVEVKESLIAEDLDNQASSSSDSGECSNLMLIKKNKKVITLIKNNKKNYRVGKVAFGDGKKGQILRKGTLNVLGMP</sequence>
<name>A0A9D4A7F6_9ROSI</name>
<proteinExistence type="predicted"/>
<protein>
    <submittedName>
        <fullName evidence="1">Uncharacterized protein</fullName>
    </submittedName>
</protein>
<comment type="caution">
    <text evidence="1">The sequence shown here is derived from an EMBL/GenBank/DDBJ whole genome shotgun (WGS) entry which is preliminary data.</text>
</comment>
<dbReference type="OrthoDB" id="10534607at2759"/>